<keyword evidence="2" id="KW-1185">Reference proteome</keyword>
<reference evidence="1" key="1">
    <citation type="submission" date="2021-06" db="EMBL/GenBank/DDBJ databases">
        <authorList>
            <person name="Kallberg Y."/>
            <person name="Tangrot J."/>
            <person name="Rosling A."/>
        </authorList>
    </citation>
    <scope>NUCLEOTIDE SEQUENCE</scope>
    <source>
        <strain evidence="1">UK204</strain>
    </source>
</reference>
<organism evidence="1 2">
    <name type="scientific">Funneliformis caledonium</name>
    <dbReference type="NCBI Taxonomy" id="1117310"/>
    <lineage>
        <taxon>Eukaryota</taxon>
        <taxon>Fungi</taxon>
        <taxon>Fungi incertae sedis</taxon>
        <taxon>Mucoromycota</taxon>
        <taxon>Glomeromycotina</taxon>
        <taxon>Glomeromycetes</taxon>
        <taxon>Glomerales</taxon>
        <taxon>Glomeraceae</taxon>
        <taxon>Funneliformis</taxon>
    </lineage>
</organism>
<dbReference type="EMBL" id="CAJVPQ010003732">
    <property type="protein sequence ID" value="CAG8636131.1"/>
    <property type="molecule type" value="Genomic_DNA"/>
</dbReference>
<gene>
    <name evidence="1" type="ORF">FCALED_LOCUS10322</name>
</gene>
<name>A0A9N9GYN5_9GLOM</name>
<dbReference type="AlphaFoldDB" id="A0A9N9GYN5"/>
<evidence type="ECO:0000313" key="1">
    <source>
        <dbReference type="EMBL" id="CAG8636131.1"/>
    </source>
</evidence>
<protein>
    <submittedName>
        <fullName evidence="1">3924_t:CDS:1</fullName>
    </submittedName>
</protein>
<accession>A0A9N9GYN5</accession>
<dbReference type="Proteomes" id="UP000789570">
    <property type="component" value="Unassembled WGS sequence"/>
</dbReference>
<proteinExistence type="predicted"/>
<evidence type="ECO:0000313" key="2">
    <source>
        <dbReference type="Proteomes" id="UP000789570"/>
    </source>
</evidence>
<sequence>MTNSITFSIVSSTTAIISTPFTTASIRIMFIHNNKRFLVQGEYVLLHGPRASGKSTSALRAKDQLETKSYKFHNIPIMETLDDIRDVFSTNAEIWS</sequence>
<comment type="caution">
    <text evidence="1">The sequence shown here is derived from an EMBL/GenBank/DDBJ whole genome shotgun (WGS) entry which is preliminary data.</text>
</comment>